<evidence type="ECO:0000313" key="4">
    <source>
        <dbReference type="Proteomes" id="UP000196655"/>
    </source>
</evidence>
<sequence length="488" mass="50423">MKKLSRLLTATVVAGAGFIGSGQAQAGPVRHVVLISVDGLHAVDLENLIAAHPDTPLAGLAVKGTRYVNAATPIPSDSFPGLLAQVTGGTPRSTGVYYDDSYDRTLSAPGSDCSAVGTESEFAENIDYDDSALDGGAGRHGGAAIDPAKLPRDPKQGCQPVYPHSFLRVNTVFEVIRSHGGHTAWADKHPAYDLVNGPSGQGVEDLYTPEIQAVKNAVPDTEANDDLKVAAVINEIGGKSSDGARTAEVPAILGLNFQAVSVGQKLAGVGYLDVQATPSPGLEDALLHTSQSIGRILQALADRKLLDSTLVIVSAKHGQSPIQPGRTVGINDAAYGRILGDNLAFEIADDATYIWLKDQGRTAEAVAALAAHQDELGIGEIFAGKALAARFDDPATDPRTPDIAIQPRIGVVYKGAKSTKIAEHGGANPDDVNVALLLSGPGIGAGMVTQPVQTAQIAPTILTALGIDPKELAAVRQEGTTALPGLGR</sequence>
<proteinExistence type="predicted"/>
<dbReference type="InterPro" id="IPR017850">
    <property type="entry name" value="Alkaline_phosphatase_core_sf"/>
</dbReference>
<evidence type="ECO:0000256" key="2">
    <source>
        <dbReference type="SAM" id="SignalP"/>
    </source>
</evidence>
<evidence type="ECO:0000256" key="1">
    <source>
        <dbReference type="SAM" id="MobiDB-lite"/>
    </source>
</evidence>
<feature type="region of interest" description="Disordered" evidence="1">
    <location>
        <begin position="131"/>
        <end position="154"/>
    </location>
</feature>
<evidence type="ECO:0008006" key="5">
    <source>
        <dbReference type="Google" id="ProtNLM"/>
    </source>
</evidence>
<keyword evidence="4" id="KW-1185">Reference proteome</keyword>
<feature type="signal peptide" evidence="2">
    <location>
        <begin position="1"/>
        <end position="26"/>
    </location>
</feature>
<gene>
    <name evidence="3" type="ORF">BWR60_22305</name>
</gene>
<organism evidence="3 4">
    <name type="scientific">Inquilinus limosus</name>
    <dbReference type="NCBI Taxonomy" id="171674"/>
    <lineage>
        <taxon>Bacteria</taxon>
        <taxon>Pseudomonadati</taxon>
        <taxon>Pseudomonadota</taxon>
        <taxon>Alphaproteobacteria</taxon>
        <taxon>Rhodospirillales</taxon>
        <taxon>Rhodospirillaceae</taxon>
        <taxon>Inquilinus</taxon>
    </lineage>
</organism>
<dbReference type="PANTHER" id="PTHR10151:SF120">
    <property type="entry name" value="BIS(5'-ADENOSYL)-TRIPHOSPHATASE"/>
    <property type="match status" value="1"/>
</dbReference>
<evidence type="ECO:0000313" key="3">
    <source>
        <dbReference type="EMBL" id="OWJ64895.1"/>
    </source>
</evidence>
<protein>
    <recommendedName>
        <fullName evidence="5">Alkaline phosphatase family protein</fullName>
    </recommendedName>
</protein>
<dbReference type="Proteomes" id="UP000196655">
    <property type="component" value="Unassembled WGS sequence"/>
</dbReference>
<keyword evidence="2" id="KW-0732">Signal</keyword>
<dbReference type="InterPro" id="IPR002591">
    <property type="entry name" value="Phosphodiest/P_Trfase"/>
</dbReference>
<name>A0A211ZI00_9PROT</name>
<comment type="caution">
    <text evidence="3">The sequence shown here is derived from an EMBL/GenBank/DDBJ whole genome shotgun (WGS) entry which is preliminary data.</text>
</comment>
<accession>A0A211ZI00</accession>
<dbReference type="AlphaFoldDB" id="A0A211ZI00"/>
<dbReference type="PANTHER" id="PTHR10151">
    <property type="entry name" value="ECTONUCLEOTIDE PYROPHOSPHATASE/PHOSPHODIESTERASE"/>
    <property type="match status" value="1"/>
</dbReference>
<reference evidence="4" key="1">
    <citation type="submission" date="2017-05" db="EMBL/GenBank/DDBJ databases">
        <authorList>
            <person name="Macchi M."/>
            <person name="Festa S."/>
            <person name="Coppotelli B.M."/>
            <person name="Morelli I.S."/>
        </authorList>
    </citation>
    <scope>NUCLEOTIDE SEQUENCE [LARGE SCALE GENOMIC DNA]</scope>
    <source>
        <strain evidence="4">I</strain>
    </source>
</reference>
<dbReference type="Pfam" id="PF01663">
    <property type="entry name" value="Phosphodiest"/>
    <property type="match status" value="1"/>
</dbReference>
<dbReference type="EMBL" id="NHON01000047">
    <property type="protein sequence ID" value="OWJ64895.1"/>
    <property type="molecule type" value="Genomic_DNA"/>
</dbReference>
<dbReference type="GO" id="GO:0016787">
    <property type="term" value="F:hydrolase activity"/>
    <property type="evidence" value="ECO:0007669"/>
    <property type="project" value="UniProtKB-ARBA"/>
</dbReference>
<feature type="chain" id="PRO_5013143485" description="Alkaline phosphatase family protein" evidence="2">
    <location>
        <begin position="27"/>
        <end position="488"/>
    </location>
</feature>
<dbReference type="Gene3D" id="3.40.720.10">
    <property type="entry name" value="Alkaline Phosphatase, subunit A"/>
    <property type="match status" value="1"/>
</dbReference>
<dbReference type="SUPFAM" id="SSF53649">
    <property type="entry name" value="Alkaline phosphatase-like"/>
    <property type="match status" value="1"/>
</dbReference>
<dbReference type="RefSeq" id="WP_218823618.1">
    <property type="nucleotide sequence ID" value="NZ_NHON01000047.1"/>
</dbReference>